<comment type="caution">
    <text evidence="6">The sequence shown here is derived from an EMBL/GenBank/DDBJ whole genome shotgun (WGS) entry which is preliminary data.</text>
</comment>
<keyword evidence="3 4" id="KW-0949">S-adenosyl-L-methionine</keyword>
<protein>
    <submittedName>
        <fullName evidence="6">Protein arginine N-methyltransferase 9</fullName>
    </submittedName>
</protein>
<evidence type="ECO:0000256" key="1">
    <source>
        <dbReference type="ARBA" id="ARBA00022603"/>
    </source>
</evidence>
<dbReference type="PROSITE" id="PS51678">
    <property type="entry name" value="SAM_MT_PRMT"/>
    <property type="match status" value="1"/>
</dbReference>
<evidence type="ECO:0000256" key="2">
    <source>
        <dbReference type="ARBA" id="ARBA00022679"/>
    </source>
</evidence>
<dbReference type="GO" id="GO:0032259">
    <property type="term" value="P:methylation"/>
    <property type="evidence" value="ECO:0007669"/>
    <property type="project" value="UniProtKB-KW"/>
</dbReference>
<dbReference type="InterPro" id="IPR029063">
    <property type="entry name" value="SAM-dependent_MTases_sf"/>
</dbReference>
<dbReference type="Gene3D" id="3.40.50.150">
    <property type="entry name" value="Vaccinia Virus protein VP39"/>
    <property type="match status" value="1"/>
</dbReference>
<dbReference type="GO" id="GO:0005634">
    <property type="term" value="C:nucleus"/>
    <property type="evidence" value="ECO:0007669"/>
    <property type="project" value="TreeGrafter"/>
</dbReference>
<proteinExistence type="predicted"/>
<accession>A0AAV4TWQ2</accession>
<evidence type="ECO:0000313" key="6">
    <source>
        <dbReference type="EMBL" id="GIY49702.1"/>
    </source>
</evidence>
<keyword evidence="7" id="KW-1185">Reference proteome</keyword>
<evidence type="ECO:0000256" key="4">
    <source>
        <dbReference type="PROSITE-ProRule" id="PRU01015"/>
    </source>
</evidence>
<dbReference type="InterPro" id="IPR055135">
    <property type="entry name" value="PRMT_dom"/>
</dbReference>
<name>A0AAV4TWQ2_9ARAC</name>
<evidence type="ECO:0000256" key="3">
    <source>
        <dbReference type="ARBA" id="ARBA00022691"/>
    </source>
</evidence>
<keyword evidence="2 4" id="KW-0808">Transferase</keyword>
<evidence type="ECO:0000313" key="7">
    <source>
        <dbReference type="Proteomes" id="UP001054837"/>
    </source>
</evidence>
<feature type="domain" description="Protein arginine N-methyltransferase" evidence="5">
    <location>
        <begin position="669"/>
        <end position="816"/>
    </location>
</feature>
<evidence type="ECO:0000259" key="5">
    <source>
        <dbReference type="Pfam" id="PF22528"/>
    </source>
</evidence>
<keyword evidence="1 4" id="KW-0489">Methyltransferase</keyword>
<dbReference type="GO" id="GO:0016274">
    <property type="term" value="F:protein-arginine N-methyltransferase activity"/>
    <property type="evidence" value="ECO:0007669"/>
    <property type="project" value="InterPro"/>
</dbReference>
<dbReference type="EMBL" id="BPLQ01010263">
    <property type="protein sequence ID" value="GIY49702.1"/>
    <property type="molecule type" value="Genomic_DNA"/>
</dbReference>
<gene>
    <name evidence="6" type="primary">prmt9</name>
    <name evidence="6" type="ORF">CDAR_173991</name>
</gene>
<dbReference type="InterPro" id="IPR011990">
    <property type="entry name" value="TPR-like_helical_dom_sf"/>
</dbReference>
<dbReference type="CDD" id="cd02440">
    <property type="entry name" value="AdoMet_MTases"/>
    <property type="match status" value="1"/>
</dbReference>
<dbReference type="Gene3D" id="2.70.160.11">
    <property type="entry name" value="Hnrnp arginine n-methyltransferase1"/>
    <property type="match status" value="2"/>
</dbReference>
<dbReference type="InterPro" id="IPR025799">
    <property type="entry name" value="Arg_MeTrfase"/>
</dbReference>
<organism evidence="6 7">
    <name type="scientific">Caerostris darwini</name>
    <dbReference type="NCBI Taxonomy" id="1538125"/>
    <lineage>
        <taxon>Eukaryota</taxon>
        <taxon>Metazoa</taxon>
        <taxon>Ecdysozoa</taxon>
        <taxon>Arthropoda</taxon>
        <taxon>Chelicerata</taxon>
        <taxon>Arachnida</taxon>
        <taxon>Araneae</taxon>
        <taxon>Araneomorphae</taxon>
        <taxon>Entelegynae</taxon>
        <taxon>Araneoidea</taxon>
        <taxon>Araneidae</taxon>
        <taxon>Caerostris</taxon>
    </lineage>
</organism>
<dbReference type="PANTHER" id="PTHR11006">
    <property type="entry name" value="PROTEIN ARGININE N-METHYLTRANSFERASE"/>
    <property type="match status" value="1"/>
</dbReference>
<dbReference type="PANTHER" id="PTHR11006:SF60">
    <property type="entry name" value="PROTEIN ARGININE N-METHYLTRANSFERASE 9"/>
    <property type="match status" value="1"/>
</dbReference>
<dbReference type="SUPFAM" id="SSF48452">
    <property type="entry name" value="TPR-like"/>
    <property type="match status" value="1"/>
</dbReference>
<dbReference type="AlphaFoldDB" id="A0AAV4TWQ2"/>
<dbReference type="SUPFAM" id="SSF53335">
    <property type="entry name" value="S-adenosyl-L-methionine-dependent methyltransferases"/>
    <property type="match status" value="2"/>
</dbReference>
<sequence length="825" mass="93177">MTDTEKRSTNAFKDTRYSDNPTLLAEFTLEFKCLCPLDTEKQVSSFFEEKMEETTDEWSQGRQLLVQRCKGRALTCLNEREYSRAFAHFIVALTVEPSVKGELLNAFLFTLEKLAENLEKEKQVNEVLMCYEQALDVLPHDSHVLHGLATTLFRLGYVECALSYFLKSYKANPFFTPSLYCMENLKNALVERWHFVMLNDKERNLAFKRAIKRAVEDGYNHVLDIGAGTGILSMMAADAGAEKVYACEASEIMFAVLQNVIKMNDKSIQAFQKFSTDLLIGQDLPEKVSLIVTEIFDAGLFGENSLETLNHAWDNLLQKDNFAQEGNDASVTNSNNLDKSNINICRAKVIPYSADVYVVPVECEKLRRTFKLEDEVVQALGLKENVIPQYLDEEPYTSEKTSNLKLKYLSAPSCILQANFNSPQDVKLLLQGKALNSSFKCTESGNLDAFVMWFDLHLDDKDTISTSPKEASDQCCWEQAVFYVLPQCLEGASSFCNNGDDIDVEFLCRGHFQLKKVKLSNSVPINNFSQKLTMDPSLIYLLNSYIVGDIINLNLKDISPVDNASILDISTFPVFSLKFLKDSSNAVSVLKTQYQAEIEQLCDMYGVSHERLLFKSYEDFCNAKMQCDFLIVDPVESCGLLKKNLLEDVTVLRMQCLKDTGLVVPGQVEIHAVLVESETLTEYSKIVSDDRVDGYKISQIMNAYQCKIHQDIQYSTLPHVKITEPFKLCNIDLNSNSESGTKSFFNNIHTAPEIEVTASGKVSAVIFWFSLHYHSTFVVNTSDPNGLWKQAACILDEEVQVQKGEKISLQYSLKNSCFQIGIAKH</sequence>
<dbReference type="Pfam" id="PF22528">
    <property type="entry name" value="PRMT_C"/>
    <property type="match status" value="2"/>
</dbReference>
<dbReference type="Pfam" id="PF06325">
    <property type="entry name" value="PrmA"/>
    <property type="match status" value="1"/>
</dbReference>
<reference evidence="6 7" key="1">
    <citation type="submission" date="2021-06" db="EMBL/GenBank/DDBJ databases">
        <title>Caerostris darwini draft genome.</title>
        <authorList>
            <person name="Kono N."/>
            <person name="Arakawa K."/>
        </authorList>
    </citation>
    <scope>NUCLEOTIDE SEQUENCE [LARGE SCALE GENOMIC DNA]</scope>
</reference>
<dbReference type="GO" id="GO:0042054">
    <property type="term" value="F:histone methyltransferase activity"/>
    <property type="evidence" value="ECO:0007669"/>
    <property type="project" value="TreeGrafter"/>
</dbReference>
<feature type="domain" description="Protein arginine N-methyltransferase" evidence="5">
    <location>
        <begin position="353"/>
        <end position="484"/>
    </location>
</feature>
<dbReference type="Gene3D" id="1.25.40.10">
    <property type="entry name" value="Tetratricopeptide repeat domain"/>
    <property type="match status" value="1"/>
</dbReference>
<dbReference type="Proteomes" id="UP001054837">
    <property type="component" value="Unassembled WGS sequence"/>
</dbReference>